<dbReference type="PANTHER" id="PTHR13966">
    <property type="entry name" value="ENDONUCLEASE RELATED"/>
    <property type="match status" value="1"/>
</dbReference>
<evidence type="ECO:0000256" key="5">
    <source>
        <dbReference type="PIRSR" id="PIRSR640255-2"/>
    </source>
</evidence>
<comment type="caution">
    <text evidence="8">The sequence shown here is derived from an EMBL/GenBank/DDBJ whole genome shotgun (WGS) entry which is preliminary data.</text>
</comment>
<evidence type="ECO:0000313" key="8">
    <source>
        <dbReference type="EMBL" id="CAH0098671.1"/>
    </source>
</evidence>
<dbReference type="FunFam" id="3.40.570.10:FF:000007">
    <property type="entry name" value="Alkaline nuclease"/>
    <property type="match status" value="1"/>
</dbReference>
<dbReference type="GO" id="GO:0006309">
    <property type="term" value="P:apoptotic DNA fragmentation"/>
    <property type="evidence" value="ECO:0007669"/>
    <property type="project" value="TreeGrafter"/>
</dbReference>
<feature type="signal peptide" evidence="6">
    <location>
        <begin position="1"/>
        <end position="23"/>
    </location>
</feature>
<dbReference type="GO" id="GO:0046872">
    <property type="term" value="F:metal ion binding"/>
    <property type="evidence" value="ECO:0007669"/>
    <property type="project" value="UniProtKB-KW"/>
</dbReference>
<evidence type="ECO:0000259" key="7">
    <source>
        <dbReference type="SMART" id="SM00892"/>
    </source>
</evidence>
<protein>
    <recommendedName>
        <fullName evidence="7">DNA/RNA non-specific endonuclease/pyrophosphatase/phosphodiesterase domain-containing protein</fullName>
    </recommendedName>
</protein>
<feature type="binding site" evidence="5">
    <location>
        <position position="269"/>
    </location>
    <ligand>
        <name>Mg(2+)</name>
        <dbReference type="ChEBI" id="CHEBI:18420"/>
        <note>catalytic</note>
    </ligand>
</feature>
<dbReference type="Gene3D" id="3.40.570.10">
    <property type="entry name" value="Extracellular Endonuclease, subunit A"/>
    <property type="match status" value="1"/>
</dbReference>
<gene>
    <name evidence="8" type="ORF">DGAL_LOCUS757</name>
</gene>
<keyword evidence="3" id="KW-0378">Hydrolase</keyword>
<name>A0A8J2W9G1_9CRUS</name>
<accession>A0A8J2W9G1</accession>
<dbReference type="SUPFAM" id="SSF54060">
    <property type="entry name" value="His-Me finger endonucleases"/>
    <property type="match status" value="1"/>
</dbReference>
<dbReference type="GO" id="GO:0000014">
    <property type="term" value="F:single-stranded DNA endodeoxyribonuclease activity"/>
    <property type="evidence" value="ECO:0007669"/>
    <property type="project" value="TreeGrafter"/>
</dbReference>
<organism evidence="8 9">
    <name type="scientific">Daphnia galeata</name>
    <dbReference type="NCBI Taxonomy" id="27404"/>
    <lineage>
        <taxon>Eukaryota</taxon>
        <taxon>Metazoa</taxon>
        <taxon>Ecdysozoa</taxon>
        <taxon>Arthropoda</taxon>
        <taxon>Crustacea</taxon>
        <taxon>Branchiopoda</taxon>
        <taxon>Diplostraca</taxon>
        <taxon>Cladocera</taxon>
        <taxon>Anomopoda</taxon>
        <taxon>Daphniidae</taxon>
        <taxon>Daphnia</taxon>
    </lineage>
</organism>
<dbReference type="Pfam" id="PF01223">
    <property type="entry name" value="Endonuclease_NS"/>
    <property type="match status" value="1"/>
</dbReference>
<proteinExistence type="inferred from homology"/>
<dbReference type="InterPro" id="IPR001604">
    <property type="entry name" value="Endo_G_ENPP1-like_dom"/>
</dbReference>
<dbReference type="InterPro" id="IPR040255">
    <property type="entry name" value="Non-specific_endonuclease"/>
</dbReference>
<evidence type="ECO:0000256" key="3">
    <source>
        <dbReference type="ARBA" id="ARBA00022759"/>
    </source>
</evidence>
<evidence type="ECO:0000256" key="4">
    <source>
        <dbReference type="PIRSR" id="PIRSR640255-1"/>
    </source>
</evidence>
<dbReference type="SMART" id="SM00892">
    <property type="entry name" value="Endonuclease_NS"/>
    <property type="match status" value="1"/>
</dbReference>
<feature type="domain" description="DNA/RNA non-specific endonuclease/pyrophosphatase/phosphodiesterase" evidence="7">
    <location>
        <begin position="150"/>
        <end position="397"/>
    </location>
</feature>
<dbReference type="AlphaFoldDB" id="A0A8J2W9G1"/>
<evidence type="ECO:0000256" key="6">
    <source>
        <dbReference type="SAM" id="SignalP"/>
    </source>
</evidence>
<dbReference type="InterPro" id="IPR044925">
    <property type="entry name" value="His-Me_finger_sf"/>
</dbReference>
<dbReference type="CDD" id="cd00091">
    <property type="entry name" value="NUC"/>
    <property type="match status" value="1"/>
</dbReference>
<keyword evidence="6" id="KW-0732">Signal</keyword>
<feature type="chain" id="PRO_5035327465" description="DNA/RNA non-specific endonuclease/pyrophosphatase/phosphodiesterase domain-containing protein" evidence="6">
    <location>
        <begin position="24"/>
        <end position="441"/>
    </location>
</feature>
<dbReference type="GO" id="GO:0005743">
    <property type="term" value="C:mitochondrial inner membrane"/>
    <property type="evidence" value="ECO:0007669"/>
    <property type="project" value="TreeGrafter"/>
</dbReference>
<feature type="active site" description="Proton acceptor" evidence="4">
    <location>
        <position position="239"/>
    </location>
</feature>
<evidence type="ECO:0000256" key="2">
    <source>
        <dbReference type="ARBA" id="ARBA00022722"/>
    </source>
</evidence>
<dbReference type="GO" id="GO:0005634">
    <property type="term" value="C:nucleus"/>
    <property type="evidence" value="ECO:0007669"/>
    <property type="project" value="TreeGrafter"/>
</dbReference>
<keyword evidence="5" id="KW-0479">Metal-binding</keyword>
<evidence type="ECO:0000313" key="9">
    <source>
        <dbReference type="Proteomes" id="UP000789390"/>
    </source>
</evidence>
<dbReference type="OrthoDB" id="5960141at2759"/>
<dbReference type="EMBL" id="CAKKLH010000005">
    <property type="protein sequence ID" value="CAH0098671.1"/>
    <property type="molecule type" value="Genomic_DNA"/>
</dbReference>
<dbReference type="GO" id="GO:0004521">
    <property type="term" value="F:RNA endonuclease activity"/>
    <property type="evidence" value="ECO:0007669"/>
    <property type="project" value="TreeGrafter"/>
</dbReference>
<comment type="similarity">
    <text evidence="1">Belongs to the DNA/RNA non-specific endonuclease family.</text>
</comment>
<dbReference type="Proteomes" id="UP000789390">
    <property type="component" value="Unassembled WGS sequence"/>
</dbReference>
<dbReference type="GO" id="GO:0003676">
    <property type="term" value="F:nucleic acid binding"/>
    <property type="evidence" value="ECO:0007669"/>
    <property type="project" value="InterPro"/>
</dbReference>
<evidence type="ECO:0000256" key="1">
    <source>
        <dbReference type="ARBA" id="ARBA00010052"/>
    </source>
</evidence>
<keyword evidence="9" id="KW-1185">Reference proteome</keyword>
<keyword evidence="2" id="KW-0540">Nuclease</keyword>
<dbReference type="InterPro" id="IPR044929">
    <property type="entry name" value="DNA/RNA_non-sp_Endonuclease_sf"/>
</dbReference>
<sequence>MRLTLKFTFLLILAQASVRSAHSQNSAKSGCAFNLDISSPPYSPLIIDANTKIVMPVMEGTARVIHLTEGERVTVSCLGNGNVMKATKMQLNPTVCTSSSKLQLINGTELPYAALGCSKANREVLVEKPKSCANGLGTLIRNGYQFGNEFISLYDMCHDKDFALNYYSVDTVYGRSANAADRRNQRPSFSQDIYYPGLNVSQLYTQVTQTETIANILGSKELATHYIKPKTQYFLSRGHLAPNGDFIDADSQRASFYFMNTAPQFQTFNGGNWKFLEEGIRNEAFARQLDLTVYTGTFSVMTLADINGLPKPIYLAFDKNNNGLIPAPKYYWKLVHDPASNTATAIIGINNPYLNPVKNEDIICPDVCDQIPWVTEAILQLKEISKGYTFCCTAAELRKAISYAPDLNVPLFGSASDVRMNNGYIGFVTLACLFTYRYMHA</sequence>
<keyword evidence="3" id="KW-0255">Endonuclease</keyword>
<reference evidence="8" key="1">
    <citation type="submission" date="2021-11" db="EMBL/GenBank/DDBJ databases">
        <authorList>
            <person name="Schell T."/>
        </authorList>
    </citation>
    <scope>NUCLEOTIDE SEQUENCE</scope>
    <source>
        <strain evidence="8">M5</strain>
    </source>
</reference>
<dbReference type="PANTHER" id="PTHR13966:SF19">
    <property type="entry name" value="NUCLEASE EXOG, MITOCHONDRIAL"/>
    <property type="match status" value="1"/>
</dbReference>